<dbReference type="GO" id="GO:0005634">
    <property type="term" value="C:nucleus"/>
    <property type="evidence" value="ECO:0007669"/>
    <property type="project" value="TreeGrafter"/>
</dbReference>
<dbReference type="EMBL" id="JAPWDV010000002">
    <property type="protein sequence ID" value="KAJ6218788.1"/>
    <property type="molecule type" value="Genomic_DNA"/>
</dbReference>
<dbReference type="SUPFAM" id="SSF52540">
    <property type="entry name" value="P-loop containing nucleoside triphosphate hydrolases"/>
    <property type="match status" value="1"/>
</dbReference>
<dbReference type="Pfam" id="PF00225">
    <property type="entry name" value="Kinesin"/>
    <property type="match status" value="1"/>
</dbReference>
<dbReference type="Gene3D" id="3.40.850.10">
    <property type="entry name" value="Kinesin motor domain"/>
    <property type="match status" value="1"/>
</dbReference>
<evidence type="ECO:0000256" key="3">
    <source>
        <dbReference type="ARBA" id="ARBA00022553"/>
    </source>
</evidence>
<dbReference type="GO" id="GO:0051231">
    <property type="term" value="P:spindle elongation"/>
    <property type="evidence" value="ECO:0007669"/>
    <property type="project" value="TreeGrafter"/>
</dbReference>
<dbReference type="GO" id="GO:0007018">
    <property type="term" value="P:microtubule-based movement"/>
    <property type="evidence" value="ECO:0007669"/>
    <property type="project" value="InterPro"/>
</dbReference>
<keyword evidence="3" id="KW-0597">Phosphoprotein</keyword>
<dbReference type="GO" id="GO:0008574">
    <property type="term" value="F:plus-end-directed microtubule motor activity"/>
    <property type="evidence" value="ECO:0007669"/>
    <property type="project" value="TreeGrafter"/>
</dbReference>
<evidence type="ECO:0000256" key="4">
    <source>
        <dbReference type="ARBA" id="ARBA00022741"/>
    </source>
</evidence>
<keyword evidence="14" id="KW-1185">Reference proteome</keyword>
<dbReference type="InterPro" id="IPR001752">
    <property type="entry name" value="Kinesin_motor_dom"/>
</dbReference>
<evidence type="ECO:0000256" key="2">
    <source>
        <dbReference type="ARBA" id="ARBA00022490"/>
    </source>
</evidence>
<organism evidence="13 14">
    <name type="scientific">Blomia tropicalis</name>
    <name type="common">Mite</name>
    <dbReference type="NCBI Taxonomy" id="40697"/>
    <lineage>
        <taxon>Eukaryota</taxon>
        <taxon>Metazoa</taxon>
        <taxon>Ecdysozoa</taxon>
        <taxon>Arthropoda</taxon>
        <taxon>Chelicerata</taxon>
        <taxon>Arachnida</taxon>
        <taxon>Acari</taxon>
        <taxon>Acariformes</taxon>
        <taxon>Sarcoptiformes</taxon>
        <taxon>Astigmata</taxon>
        <taxon>Glycyphagoidea</taxon>
        <taxon>Echimyopodidae</taxon>
        <taxon>Blomia</taxon>
    </lineage>
</organism>
<dbReference type="GO" id="GO:0005876">
    <property type="term" value="C:spindle microtubule"/>
    <property type="evidence" value="ECO:0007669"/>
    <property type="project" value="TreeGrafter"/>
</dbReference>
<evidence type="ECO:0000256" key="1">
    <source>
        <dbReference type="ARBA" id="ARBA00004186"/>
    </source>
</evidence>
<sequence length="858" mass="100036">MITFCEPQETKATYHTRACFYSFFTNFYWFTLNLKIMALNFDESPNRHNLSIIKESSFRNNYISVSVNQPSSTLETIDEHCIKFEENVDDSSEDEVHSAEIENESSQNRIRVYLRVRPVDTIAKNYEFSTDTLWVENISKKTHSLNENFNYFKFNKIFRDSSEQWPIFETCALPLISDFVIGNNSLLFTYGITSSGKSFTIRGTSERPGIIPHSLAVLFHVLQNNIVTNSPIPKFCPIEFCKPKLLNEHDQKTMEKYRKDVFQSVSKHLELNSFSKFNEELMENHSVSIETVFEAFQQEAGPENVSNVICQIWLSYYEIYNDKLYDLLESAGTNVKPNNLPGRRESGVKISINTNNQHFVHGLKQVYVTSPMEAFSVFLYGQERLKKHMSETKLNSNSSRSHSTFNIALVRIEGKNATISNIAFCDLAGKERIKKTEATGTRVVEANKINQSLMYLGQCLASVRTSQYSKSSFTNYRSTKLTQVFQPYISGTCGRTSIIYNLNPSSYLFDESYYSLDFCQIAKDIRQESATLRLKNFIKIGKSPKQLLDDDEHIGRDSIKQMKDNLEMFQTQVQSGNHNYGELIEQLNDRIRELENELLVQERQLKQKNYDEQELMAEQYKKFDKIKEIQIQQYRDLMSHRIDDMAMKAQKIEAELNKRNEANELKVFERDEIISQLELKIETMSQQLQQIDKLEKRNEQLSEQIEELGKKEKQQQKDYEQLQQQKDEEINQIKIQLVSHKIMVDKLEKQNEQLSEQIEELSKKENVAKKRVRKRNDLSEDSIELIHSVTKRKMIQDNTTCPSIFDSNMKSTKKQLFSALKNRDSNPINSPSDLAESVQAADAPRTRYNTRYRRKLFN</sequence>
<evidence type="ECO:0000256" key="9">
    <source>
        <dbReference type="PROSITE-ProRule" id="PRU00283"/>
    </source>
</evidence>
<evidence type="ECO:0000256" key="8">
    <source>
        <dbReference type="ARBA" id="ARBA00023212"/>
    </source>
</evidence>
<protein>
    <recommendedName>
        <fullName evidence="12">Kinesin motor domain-containing protein</fullName>
    </recommendedName>
</protein>
<keyword evidence="5 9" id="KW-0067">ATP-binding</keyword>
<dbReference type="GO" id="GO:0005524">
    <property type="term" value="F:ATP binding"/>
    <property type="evidence" value="ECO:0007669"/>
    <property type="project" value="UniProtKB-UniRule"/>
</dbReference>
<feature type="coiled-coil region" evidence="10">
    <location>
        <begin position="651"/>
        <end position="771"/>
    </location>
</feature>
<dbReference type="GO" id="GO:0008017">
    <property type="term" value="F:microtubule binding"/>
    <property type="evidence" value="ECO:0007669"/>
    <property type="project" value="InterPro"/>
</dbReference>
<reference evidence="13" key="1">
    <citation type="submission" date="2022-12" db="EMBL/GenBank/DDBJ databases">
        <title>Genome assemblies of Blomia tropicalis.</title>
        <authorList>
            <person name="Cui Y."/>
        </authorList>
    </citation>
    <scope>NUCLEOTIDE SEQUENCE</scope>
    <source>
        <tissue evidence="13">Adult mites</tissue>
    </source>
</reference>
<dbReference type="InterPro" id="IPR027417">
    <property type="entry name" value="P-loop_NTPase"/>
</dbReference>
<comment type="similarity">
    <text evidence="9">Belongs to the TRAFAC class myosin-kinesin ATPase superfamily. Kinesin family.</text>
</comment>
<feature type="coiled-coil region" evidence="10">
    <location>
        <begin position="577"/>
        <end position="611"/>
    </location>
</feature>
<dbReference type="OMA" id="ATWRRIH"/>
<feature type="domain" description="Kinesin motor" evidence="12">
    <location>
        <begin position="109"/>
        <end position="525"/>
    </location>
</feature>
<dbReference type="InterPro" id="IPR036961">
    <property type="entry name" value="Kinesin_motor_dom_sf"/>
</dbReference>
<dbReference type="InterPro" id="IPR047149">
    <property type="entry name" value="KIF11-like"/>
</dbReference>
<keyword evidence="8" id="KW-0206">Cytoskeleton</keyword>
<evidence type="ECO:0000313" key="14">
    <source>
        <dbReference type="Proteomes" id="UP001142055"/>
    </source>
</evidence>
<feature type="region of interest" description="Disordered" evidence="11">
    <location>
        <begin position="822"/>
        <end position="845"/>
    </location>
</feature>
<evidence type="ECO:0000259" key="12">
    <source>
        <dbReference type="PROSITE" id="PS50067"/>
    </source>
</evidence>
<feature type="binding site" evidence="9">
    <location>
        <begin position="191"/>
        <end position="198"/>
    </location>
    <ligand>
        <name>ATP</name>
        <dbReference type="ChEBI" id="CHEBI:30616"/>
    </ligand>
</feature>
<name>A0A9Q0M556_BLOTA</name>
<dbReference type="GO" id="GO:0072686">
    <property type="term" value="C:mitotic spindle"/>
    <property type="evidence" value="ECO:0007669"/>
    <property type="project" value="TreeGrafter"/>
</dbReference>
<gene>
    <name evidence="13" type="ORF">RDWZM_004600</name>
</gene>
<evidence type="ECO:0000256" key="7">
    <source>
        <dbReference type="ARBA" id="ARBA00023175"/>
    </source>
</evidence>
<evidence type="ECO:0000256" key="10">
    <source>
        <dbReference type="SAM" id="Coils"/>
    </source>
</evidence>
<evidence type="ECO:0000256" key="11">
    <source>
        <dbReference type="SAM" id="MobiDB-lite"/>
    </source>
</evidence>
<keyword evidence="2" id="KW-0963">Cytoplasm</keyword>
<proteinExistence type="inferred from homology"/>
<dbReference type="AlphaFoldDB" id="A0A9Q0M556"/>
<keyword evidence="7 9" id="KW-0505">Motor protein</keyword>
<evidence type="ECO:0000256" key="6">
    <source>
        <dbReference type="ARBA" id="ARBA00023054"/>
    </source>
</evidence>
<dbReference type="PRINTS" id="PR00380">
    <property type="entry name" value="KINESINHEAVY"/>
</dbReference>
<keyword evidence="6 10" id="KW-0175">Coiled coil</keyword>
<dbReference type="PANTHER" id="PTHR47970:SF29">
    <property type="entry name" value="KINESIN FAMILY MEMBER 20B"/>
    <property type="match status" value="1"/>
</dbReference>
<keyword evidence="4 9" id="KW-0547">Nucleotide-binding</keyword>
<dbReference type="PANTHER" id="PTHR47970">
    <property type="entry name" value="KINESIN-LIKE PROTEIN KIF11"/>
    <property type="match status" value="1"/>
</dbReference>
<dbReference type="GO" id="GO:0090307">
    <property type="term" value="P:mitotic spindle assembly"/>
    <property type="evidence" value="ECO:0007669"/>
    <property type="project" value="TreeGrafter"/>
</dbReference>
<comment type="subcellular location">
    <subcellularLocation>
        <location evidence="1">Cytoplasm</location>
        <location evidence="1">Cytoskeleton</location>
        <location evidence="1">Spindle</location>
    </subcellularLocation>
</comment>
<evidence type="ECO:0000256" key="5">
    <source>
        <dbReference type="ARBA" id="ARBA00022840"/>
    </source>
</evidence>
<comment type="caution">
    <text evidence="13">The sequence shown here is derived from an EMBL/GenBank/DDBJ whole genome shotgun (WGS) entry which is preliminary data.</text>
</comment>
<dbReference type="SMART" id="SM00129">
    <property type="entry name" value="KISc"/>
    <property type="match status" value="1"/>
</dbReference>
<dbReference type="Proteomes" id="UP001142055">
    <property type="component" value="Chromosome 2"/>
</dbReference>
<evidence type="ECO:0000313" key="13">
    <source>
        <dbReference type="EMBL" id="KAJ6218788.1"/>
    </source>
</evidence>
<accession>A0A9Q0M556</accession>
<dbReference type="PROSITE" id="PS50067">
    <property type="entry name" value="KINESIN_MOTOR_2"/>
    <property type="match status" value="1"/>
</dbReference>